<evidence type="ECO:0000313" key="12">
    <source>
        <dbReference type="Proteomes" id="UP000663840"/>
    </source>
</evidence>
<keyword evidence="6 9" id="KW-0539">Nucleus</keyword>
<evidence type="ECO:0000256" key="9">
    <source>
        <dbReference type="RuleBase" id="RU368027"/>
    </source>
</evidence>
<keyword evidence="7 9" id="KW-0687">Ribonucleoprotein</keyword>
<evidence type="ECO:0000256" key="8">
    <source>
        <dbReference type="ARBA" id="ARBA00025053"/>
    </source>
</evidence>
<dbReference type="GO" id="GO:0005730">
    <property type="term" value="C:nucleolus"/>
    <property type="evidence" value="ECO:0007669"/>
    <property type="project" value="UniProtKB-SubCell"/>
</dbReference>
<dbReference type="PANTHER" id="PTHR21738">
    <property type="entry name" value="RIBOSOMAL RNA PROCESSING PROTEIN 36 HOMOLOG"/>
    <property type="match status" value="1"/>
</dbReference>
<feature type="region of interest" description="Disordered" evidence="10">
    <location>
        <begin position="1"/>
        <end position="134"/>
    </location>
</feature>
<gene>
    <name evidence="11" type="ORF">RDB_LOCUS9036</name>
</gene>
<evidence type="ECO:0000256" key="7">
    <source>
        <dbReference type="ARBA" id="ARBA00023274"/>
    </source>
</evidence>
<comment type="similarity">
    <text evidence="2 9">Belongs to the RRP36 family.</text>
</comment>
<evidence type="ECO:0000256" key="10">
    <source>
        <dbReference type="SAM" id="MobiDB-lite"/>
    </source>
</evidence>
<comment type="subunit">
    <text evidence="9">Associates with 90S and pre-40S pre-ribosomal particles.</text>
</comment>
<sequence length="322" mass="36216">MPRRPRPTSRAPPKRLREDEDEGADGNEREDTPRFSQWVPEEELDAESDAESGSGLEFNEDSEEEEESDSGSTASSDGDSDSDTDSGSEPETTSTKPSKPEWATAKRKKDIAKRSSKHAPTEITSKRPVSRHRTVVDVPVIETRDPRFTPLTGQLSQSQYSRSYSFITDLQKNEAESLRASLAKARKQRAPWETIESLERALKRAESAIEKAKREERERAALEKVKKEEKEKRQGGKGAWFMKKSEKRELLLKAKFDDLAASGGQNAVRKAIDKRKKKITQKEKKARPFSKAQARAFSQSGRSSSGSQPNTSGGHDKKRRRI</sequence>
<comment type="function">
    <text evidence="8 9">Component of the 90S pre-ribosome involved in the maturation of rRNAs. Required for early cleavages of the pre-RNAs in the 40S ribosomal subunit maturation pathway.</text>
</comment>
<organism evidence="11 12">
    <name type="scientific">Rhizoctonia solani</name>
    <dbReference type="NCBI Taxonomy" id="456999"/>
    <lineage>
        <taxon>Eukaryota</taxon>
        <taxon>Fungi</taxon>
        <taxon>Dikarya</taxon>
        <taxon>Basidiomycota</taxon>
        <taxon>Agaricomycotina</taxon>
        <taxon>Agaricomycetes</taxon>
        <taxon>Cantharellales</taxon>
        <taxon>Ceratobasidiaceae</taxon>
        <taxon>Rhizoctonia</taxon>
    </lineage>
</organism>
<feature type="region of interest" description="Disordered" evidence="10">
    <location>
        <begin position="212"/>
        <end position="240"/>
    </location>
</feature>
<feature type="compositionally biased region" description="Basic and acidic residues" evidence="10">
    <location>
        <begin position="212"/>
        <end position="234"/>
    </location>
</feature>
<keyword evidence="3 9" id="KW-0690">Ribosome biogenesis</keyword>
<accession>A0A8H2ZV90</accession>
<protein>
    <recommendedName>
        <fullName evidence="9">rRNA biogenesis protein RRP36</fullName>
    </recommendedName>
</protein>
<dbReference type="InterPro" id="IPR009292">
    <property type="entry name" value="RRP36"/>
</dbReference>
<name>A0A8H2ZV90_9AGAM</name>
<evidence type="ECO:0000256" key="3">
    <source>
        <dbReference type="ARBA" id="ARBA00022517"/>
    </source>
</evidence>
<keyword evidence="5" id="KW-0175">Coiled coil</keyword>
<feature type="compositionally biased region" description="Basic residues" evidence="10">
    <location>
        <begin position="272"/>
        <end position="288"/>
    </location>
</feature>
<dbReference type="AlphaFoldDB" id="A0A8H2ZV90"/>
<feature type="region of interest" description="Disordered" evidence="10">
    <location>
        <begin position="263"/>
        <end position="322"/>
    </location>
</feature>
<dbReference type="Proteomes" id="UP000663840">
    <property type="component" value="Unassembled WGS sequence"/>
</dbReference>
<dbReference type="PANTHER" id="PTHR21738:SF0">
    <property type="entry name" value="RIBOSOMAL RNA PROCESSING PROTEIN 36 HOMOLOG"/>
    <property type="match status" value="1"/>
</dbReference>
<proteinExistence type="inferred from homology"/>
<dbReference type="EMBL" id="CAJMWR010000164">
    <property type="protein sequence ID" value="CAE6351918.1"/>
    <property type="molecule type" value="Genomic_DNA"/>
</dbReference>
<evidence type="ECO:0000256" key="1">
    <source>
        <dbReference type="ARBA" id="ARBA00004604"/>
    </source>
</evidence>
<reference evidence="11" key="1">
    <citation type="submission" date="2021-01" db="EMBL/GenBank/DDBJ databases">
        <authorList>
            <person name="Kaushik A."/>
        </authorList>
    </citation>
    <scope>NUCLEOTIDE SEQUENCE</scope>
    <source>
        <strain evidence="11">AG1-1A</strain>
    </source>
</reference>
<feature type="compositionally biased region" description="Acidic residues" evidence="10">
    <location>
        <begin position="40"/>
        <end position="50"/>
    </location>
</feature>
<feature type="compositionally biased region" description="Low complexity" evidence="10">
    <location>
        <begin position="298"/>
        <end position="313"/>
    </location>
</feature>
<dbReference type="GO" id="GO:0030686">
    <property type="term" value="C:90S preribosome"/>
    <property type="evidence" value="ECO:0007669"/>
    <property type="project" value="TreeGrafter"/>
</dbReference>
<evidence type="ECO:0000313" key="11">
    <source>
        <dbReference type="EMBL" id="CAE6351918.1"/>
    </source>
</evidence>
<evidence type="ECO:0000256" key="4">
    <source>
        <dbReference type="ARBA" id="ARBA00022552"/>
    </source>
</evidence>
<evidence type="ECO:0000256" key="6">
    <source>
        <dbReference type="ARBA" id="ARBA00023242"/>
    </source>
</evidence>
<keyword evidence="4 9" id="KW-0698">rRNA processing</keyword>
<feature type="compositionally biased region" description="Acidic residues" evidence="10">
    <location>
        <begin position="78"/>
        <end position="88"/>
    </location>
</feature>
<comment type="caution">
    <text evidence="11">The sequence shown here is derived from an EMBL/GenBank/DDBJ whole genome shotgun (WGS) entry which is preliminary data.</text>
</comment>
<comment type="subcellular location">
    <subcellularLocation>
        <location evidence="1 9">Nucleus</location>
        <location evidence="1 9">Nucleolus</location>
    </subcellularLocation>
</comment>
<evidence type="ECO:0000256" key="5">
    <source>
        <dbReference type="ARBA" id="ARBA00023054"/>
    </source>
</evidence>
<feature type="compositionally biased region" description="Acidic residues" evidence="10">
    <location>
        <begin position="58"/>
        <end position="69"/>
    </location>
</feature>
<evidence type="ECO:0000256" key="2">
    <source>
        <dbReference type="ARBA" id="ARBA00009418"/>
    </source>
</evidence>
<feature type="compositionally biased region" description="Basic residues" evidence="10">
    <location>
        <begin position="105"/>
        <end position="117"/>
    </location>
</feature>
<dbReference type="GO" id="GO:0000462">
    <property type="term" value="P:maturation of SSU-rRNA from tricistronic rRNA transcript (SSU-rRNA, 5.8S rRNA, LSU-rRNA)"/>
    <property type="evidence" value="ECO:0007669"/>
    <property type="project" value="TreeGrafter"/>
</dbReference>
<dbReference type="Pfam" id="PF06102">
    <property type="entry name" value="RRP36"/>
    <property type="match status" value="1"/>
</dbReference>